<dbReference type="AlphaFoldDB" id="A0A420HY90"/>
<feature type="non-terminal residue" evidence="1">
    <location>
        <position position="94"/>
    </location>
</feature>
<comment type="caution">
    <text evidence="1">The sequence shown here is derived from an EMBL/GenBank/DDBJ whole genome shotgun (WGS) entry which is preliminary data.</text>
</comment>
<reference evidence="1 2" key="1">
    <citation type="journal article" date="2018" name="BMC Genomics">
        <title>Comparative genome analyses reveal sequence features reflecting distinct modes of host-adaptation between dicot and monocot powdery mildew.</title>
        <authorList>
            <person name="Wu Y."/>
            <person name="Ma X."/>
            <person name="Pan Z."/>
            <person name="Kale S.D."/>
            <person name="Song Y."/>
            <person name="King H."/>
            <person name="Zhang Q."/>
            <person name="Presley C."/>
            <person name="Deng X."/>
            <person name="Wei C.I."/>
            <person name="Xiao S."/>
        </authorList>
    </citation>
    <scope>NUCLEOTIDE SEQUENCE [LARGE SCALE GENOMIC DNA]</scope>
    <source>
        <strain evidence="1">UMSG2</strain>
    </source>
</reference>
<evidence type="ECO:0000313" key="2">
    <source>
        <dbReference type="Proteomes" id="UP000286134"/>
    </source>
</evidence>
<dbReference type="EMBL" id="MCFK01003389">
    <property type="protein sequence ID" value="RKF62396.1"/>
    <property type="molecule type" value="Genomic_DNA"/>
</dbReference>
<sequence length="94" mass="10465">MTNDELSDYVVQVTEGVGRWTLEDEVYKKQHQPTPIPVQTYDNDDALGELKSLPPTIAQPGSYGTNAYMTNNQVQFPSNDSYPAGSSENKCYIC</sequence>
<name>A0A420HY90_9PEZI</name>
<evidence type="ECO:0000313" key="1">
    <source>
        <dbReference type="EMBL" id="RKF62396.1"/>
    </source>
</evidence>
<organism evidence="1 2">
    <name type="scientific">Erysiphe neolycopersici</name>
    <dbReference type="NCBI Taxonomy" id="212602"/>
    <lineage>
        <taxon>Eukaryota</taxon>
        <taxon>Fungi</taxon>
        <taxon>Dikarya</taxon>
        <taxon>Ascomycota</taxon>
        <taxon>Pezizomycotina</taxon>
        <taxon>Leotiomycetes</taxon>
        <taxon>Erysiphales</taxon>
        <taxon>Erysiphaceae</taxon>
        <taxon>Erysiphe</taxon>
    </lineage>
</organism>
<dbReference type="Proteomes" id="UP000286134">
    <property type="component" value="Unassembled WGS sequence"/>
</dbReference>
<keyword evidence="2" id="KW-1185">Reference proteome</keyword>
<dbReference type="OrthoDB" id="7482440at2759"/>
<protein>
    <submittedName>
        <fullName evidence="1">Uncharacterized protein</fullName>
    </submittedName>
</protein>
<accession>A0A420HY90</accession>
<proteinExistence type="predicted"/>
<gene>
    <name evidence="1" type="ORF">OnM2_033111b</name>
</gene>